<sequence length="117" mass="13043">MAARLPSPNPTTSTSTTTAAATTFLDDHDHHLNSFSRNHGFYNRHHSLINRKLPSPPSCASFPHKTSRSLCIQFQRMNPQRRFIAPPPPSPPGDDQIDPRYGVDKRLVPSGPNPLHN</sequence>
<evidence type="ECO:0000256" key="1">
    <source>
        <dbReference type="ARBA" id="ARBA00005416"/>
    </source>
</evidence>
<dbReference type="AlphaFoldDB" id="B9RCW3"/>
<evidence type="ECO:0000256" key="4">
    <source>
        <dbReference type="ARBA" id="ARBA00023278"/>
    </source>
</evidence>
<dbReference type="PANTHER" id="PTHR34359">
    <property type="entry name" value="CLAVATA3/ESR (CLE)-RELATED PROTEIN 10"/>
    <property type="match status" value="1"/>
</dbReference>
<feature type="region of interest" description="Disordered" evidence="5">
    <location>
        <begin position="1"/>
        <end position="20"/>
    </location>
</feature>
<keyword evidence="4" id="KW-0379">Hydroxylation</keyword>
<dbReference type="InParanoid" id="B9RCW3"/>
<keyword evidence="3" id="KW-0221">Differentiation</keyword>
<dbReference type="GO" id="GO:0030154">
    <property type="term" value="P:cell differentiation"/>
    <property type="evidence" value="ECO:0007669"/>
    <property type="project" value="UniProtKB-KW"/>
</dbReference>
<feature type="compositionally biased region" description="Low complexity" evidence="5">
    <location>
        <begin position="10"/>
        <end position="20"/>
    </location>
</feature>
<dbReference type="EMBL" id="EQ973775">
    <property type="protein sequence ID" value="EEF50780.1"/>
    <property type="molecule type" value="Genomic_DNA"/>
</dbReference>
<dbReference type="OrthoDB" id="753861at2759"/>
<dbReference type="KEGG" id="rcu:8289138"/>
<feature type="compositionally biased region" description="Basic and acidic residues" evidence="5">
    <location>
        <begin position="97"/>
        <end position="107"/>
    </location>
</feature>
<evidence type="ECO:0000256" key="5">
    <source>
        <dbReference type="SAM" id="MobiDB-lite"/>
    </source>
</evidence>
<evidence type="ECO:0000256" key="3">
    <source>
        <dbReference type="ARBA" id="ARBA00022782"/>
    </source>
</evidence>
<name>B9RCW3_RICCO</name>
<comment type="similarity">
    <text evidence="1">Belongs to the CLV3/ESR signal peptide family.</text>
</comment>
<keyword evidence="2" id="KW-0217">Developmental protein</keyword>
<accession>B9RCW3</accession>
<evidence type="ECO:0000256" key="2">
    <source>
        <dbReference type="ARBA" id="ARBA00022473"/>
    </source>
</evidence>
<dbReference type="STRING" id="3988.B9RCW3"/>
<dbReference type="InterPro" id="IPR039618">
    <property type="entry name" value="CLE9-13"/>
</dbReference>
<reference evidence="7" key="1">
    <citation type="journal article" date="2010" name="Nat. Biotechnol.">
        <title>Draft genome sequence of the oilseed species Ricinus communis.</title>
        <authorList>
            <person name="Chan A.P."/>
            <person name="Crabtree J."/>
            <person name="Zhao Q."/>
            <person name="Lorenzi H."/>
            <person name="Orvis J."/>
            <person name="Puiu D."/>
            <person name="Melake-Berhan A."/>
            <person name="Jones K.M."/>
            <person name="Redman J."/>
            <person name="Chen G."/>
            <person name="Cahoon E.B."/>
            <person name="Gedil M."/>
            <person name="Stanke M."/>
            <person name="Haas B.J."/>
            <person name="Wortman J.R."/>
            <person name="Fraser-Liggett C.M."/>
            <person name="Ravel J."/>
            <person name="Rabinowicz P.D."/>
        </authorList>
    </citation>
    <scope>NUCLEOTIDE SEQUENCE [LARGE SCALE GENOMIC DNA]</scope>
    <source>
        <strain evidence="7">cv. Hale</strain>
    </source>
</reference>
<protein>
    <submittedName>
        <fullName evidence="6">CLE9, putative</fullName>
    </submittedName>
</protein>
<dbReference type="PANTHER" id="PTHR34359:SF5">
    <property type="entry name" value="CLAVATA3_ESR (CLE)-RELATED PROTEIN 9"/>
    <property type="match status" value="1"/>
</dbReference>
<proteinExistence type="inferred from homology"/>
<organism evidence="6 7">
    <name type="scientific">Ricinus communis</name>
    <name type="common">Castor bean</name>
    <dbReference type="NCBI Taxonomy" id="3988"/>
    <lineage>
        <taxon>Eukaryota</taxon>
        <taxon>Viridiplantae</taxon>
        <taxon>Streptophyta</taxon>
        <taxon>Embryophyta</taxon>
        <taxon>Tracheophyta</taxon>
        <taxon>Spermatophyta</taxon>
        <taxon>Magnoliopsida</taxon>
        <taxon>eudicotyledons</taxon>
        <taxon>Gunneridae</taxon>
        <taxon>Pentapetalae</taxon>
        <taxon>rosids</taxon>
        <taxon>fabids</taxon>
        <taxon>Malpighiales</taxon>
        <taxon>Euphorbiaceae</taxon>
        <taxon>Acalyphoideae</taxon>
        <taxon>Acalypheae</taxon>
        <taxon>Ricinus</taxon>
    </lineage>
</organism>
<dbReference type="Proteomes" id="UP000008311">
    <property type="component" value="Unassembled WGS sequence"/>
</dbReference>
<feature type="region of interest" description="Disordered" evidence="5">
    <location>
        <begin position="78"/>
        <end position="117"/>
    </location>
</feature>
<keyword evidence="7" id="KW-1185">Reference proteome</keyword>
<evidence type="ECO:0000313" key="6">
    <source>
        <dbReference type="EMBL" id="EEF50780.1"/>
    </source>
</evidence>
<evidence type="ECO:0000313" key="7">
    <source>
        <dbReference type="Proteomes" id="UP000008311"/>
    </source>
</evidence>
<gene>
    <name evidence="6" type="ORF">RCOM_1621570</name>
</gene>